<feature type="transmembrane region" description="Helical" evidence="5">
    <location>
        <begin position="14"/>
        <end position="34"/>
    </location>
</feature>
<feature type="transmembrane region" description="Helical" evidence="5">
    <location>
        <begin position="182"/>
        <end position="199"/>
    </location>
</feature>
<dbReference type="InterPro" id="IPR011701">
    <property type="entry name" value="MFS"/>
</dbReference>
<dbReference type="Proteomes" id="UP000319746">
    <property type="component" value="Unassembled WGS sequence"/>
</dbReference>
<feature type="transmembrane region" description="Helical" evidence="5">
    <location>
        <begin position="349"/>
        <end position="372"/>
    </location>
</feature>
<keyword evidence="3 5" id="KW-1133">Transmembrane helix</keyword>
<evidence type="ECO:0000259" key="6">
    <source>
        <dbReference type="PROSITE" id="PS50850"/>
    </source>
</evidence>
<comment type="caution">
    <text evidence="7">The sequence shown here is derived from an EMBL/GenBank/DDBJ whole genome shotgun (WGS) entry which is preliminary data.</text>
</comment>
<keyword evidence="4 5" id="KW-0472">Membrane</keyword>
<dbReference type="PROSITE" id="PS50850">
    <property type="entry name" value="MFS"/>
    <property type="match status" value="1"/>
</dbReference>
<feature type="transmembrane region" description="Helical" evidence="5">
    <location>
        <begin position="262"/>
        <end position="283"/>
    </location>
</feature>
<dbReference type="PANTHER" id="PTHR23523:SF2">
    <property type="entry name" value="2-NITROIMIDAZOLE TRANSPORTER"/>
    <property type="match status" value="1"/>
</dbReference>
<feature type="transmembrane region" description="Helical" evidence="5">
    <location>
        <begin position="220"/>
        <end position="242"/>
    </location>
</feature>
<dbReference type="InterPro" id="IPR052524">
    <property type="entry name" value="MFS_Cyanate_Porter"/>
</dbReference>
<evidence type="ECO:0000256" key="2">
    <source>
        <dbReference type="ARBA" id="ARBA00022692"/>
    </source>
</evidence>
<dbReference type="AlphaFoldDB" id="A0A543A060"/>
<feature type="transmembrane region" description="Helical" evidence="5">
    <location>
        <begin position="290"/>
        <end position="310"/>
    </location>
</feature>
<sequence>MSNRTAVAATPKTLTYGFMFISVFALALNLRAAASSIGPLLAEIGEGMQFGGGALGLLTSLPGLIFGILGLLAVRIGKRFGISATLLLSALALVFGIGLRAWVDNSWLFLILSIIGLTGIAIANVLMPAWIKIHGRQHTVKLMTVYSVCVVAAGAIGAAFTAPVAQLLSEWFSPGVGWRGALSLWGVLAIIPAVLWFIVTRRIGYDYPRTPAHTSPTKRMFRSPAAWAMMAFFSLQSTQVYVQFGWLPQIYRDAGVSANEAGLLLATAAVIGLVGSIIMPTVVDRSKRLWVWPVAFGAFSALGYLGLFLWPAEGRWVWAILLGIGGMAFATAISLIPARSIDHEITARLSGFVQPVGYILAGIGPMLVGMLYTANNTWTTTLVFLFALAVLMAAAGALAARDVYVDDQLSPANHDLS</sequence>
<proteinExistence type="predicted"/>
<dbReference type="GO" id="GO:0005886">
    <property type="term" value="C:plasma membrane"/>
    <property type="evidence" value="ECO:0007669"/>
    <property type="project" value="UniProtKB-SubCell"/>
</dbReference>
<keyword evidence="8" id="KW-1185">Reference proteome</keyword>
<dbReference type="OrthoDB" id="5317164at2"/>
<name>A0A543A060_9MICC</name>
<dbReference type="InterPro" id="IPR036259">
    <property type="entry name" value="MFS_trans_sf"/>
</dbReference>
<feature type="transmembrane region" description="Helical" evidence="5">
    <location>
        <begin position="143"/>
        <end position="162"/>
    </location>
</feature>
<organism evidence="7 8">
    <name type="scientific">Enteractinococcus coprophilus</name>
    <dbReference type="NCBI Taxonomy" id="1027633"/>
    <lineage>
        <taxon>Bacteria</taxon>
        <taxon>Bacillati</taxon>
        <taxon>Actinomycetota</taxon>
        <taxon>Actinomycetes</taxon>
        <taxon>Micrococcales</taxon>
        <taxon>Micrococcaceae</taxon>
    </lineage>
</organism>
<dbReference type="InterPro" id="IPR020846">
    <property type="entry name" value="MFS_dom"/>
</dbReference>
<feature type="domain" description="Major facilitator superfamily (MFS) profile" evidence="6">
    <location>
        <begin position="15"/>
        <end position="404"/>
    </location>
</feature>
<evidence type="ECO:0000256" key="5">
    <source>
        <dbReference type="SAM" id="Phobius"/>
    </source>
</evidence>
<feature type="transmembrane region" description="Helical" evidence="5">
    <location>
        <begin position="86"/>
        <end position="103"/>
    </location>
</feature>
<evidence type="ECO:0000256" key="1">
    <source>
        <dbReference type="ARBA" id="ARBA00004651"/>
    </source>
</evidence>
<reference evidence="7 8" key="1">
    <citation type="submission" date="2019-06" db="EMBL/GenBank/DDBJ databases">
        <title>Sequencing the genomes of 1000 actinobacteria strains.</title>
        <authorList>
            <person name="Klenk H.-P."/>
        </authorList>
    </citation>
    <scope>NUCLEOTIDE SEQUENCE [LARGE SCALE GENOMIC DNA]</scope>
    <source>
        <strain evidence="7 8">DSM 24083</strain>
    </source>
</reference>
<feature type="transmembrane region" description="Helical" evidence="5">
    <location>
        <begin position="378"/>
        <end position="400"/>
    </location>
</feature>
<protein>
    <submittedName>
        <fullName evidence="7">CP family cyanate transporter-like MFS transporter</fullName>
    </submittedName>
</protein>
<dbReference type="GO" id="GO:0022857">
    <property type="term" value="F:transmembrane transporter activity"/>
    <property type="evidence" value="ECO:0007669"/>
    <property type="project" value="InterPro"/>
</dbReference>
<evidence type="ECO:0000313" key="7">
    <source>
        <dbReference type="EMBL" id="TQL65982.1"/>
    </source>
</evidence>
<feature type="transmembrane region" description="Helical" evidence="5">
    <location>
        <begin position="54"/>
        <end position="74"/>
    </location>
</feature>
<dbReference type="Gene3D" id="1.20.1250.20">
    <property type="entry name" value="MFS general substrate transporter like domains"/>
    <property type="match status" value="1"/>
</dbReference>
<feature type="transmembrane region" description="Helical" evidence="5">
    <location>
        <begin position="109"/>
        <end position="131"/>
    </location>
</feature>
<feature type="transmembrane region" description="Helical" evidence="5">
    <location>
        <begin position="316"/>
        <end position="337"/>
    </location>
</feature>
<dbReference type="RefSeq" id="WP_141868051.1">
    <property type="nucleotide sequence ID" value="NZ_BAABAN010000017.1"/>
</dbReference>
<comment type="subcellular location">
    <subcellularLocation>
        <location evidence="1">Cell membrane</location>
        <topology evidence="1">Multi-pass membrane protein</topology>
    </subcellularLocation>
</comment>
<keyword evidence="2 5" id="KW-0812">Transmembrane</keyword>
<evidence type="ECO:0000256" key="3">
    <source>
        <dbReference type="ARBA" id="ARBA00022989"/>
    </source>
</evidence>
<gene>
    <name evidence="7" type="ORF">FB556_2459</name>
</gene>
<dbReference type="Pfam" id="PF07690">
    <property type="entry name" value="MFS_1"/>
    <property type="match status" value="1"/>
</dbReference>
<dbReference type="EMBL" id="VFOU01000004">
    <property type="protein sequence ID" value="TQL65982.1"/>
    <property type="molecule type" value="Genomic_DNA"/>
</dbReference>
<dbReference type="SUPFAM" id="SSF103473">
    <property type="entry name" value="MFS general substrate transporter"/>
    <property type="match status" value="1"/>
</dbReference>
<evidence type="ECO:0000256" key="4">
    <source>
        <dbReference type="ARBA" id="ARBA00023136"/>
    </source>
</evidence>
<dbReference type="PANTHER" id="PTHR23523">
    <property type="match status" value="1"/>
</dbReference>
<evidence type="ECO:0000313" key="8">
    <source>
        <dbReference type="Proteomes" id="UP000319746"/>
    </source>
</evidence>
<accession>A0A543A060</accession>